<keyword evidence="2" id="KW-0812">Transmembrane</keyword>
<protein>
    <submittedName>
        <fullName evidence="3">Uncharacterized protein</fullName>
    </submittedName>
</protein>
<keyword evidence="2" id="KW-0472">Membrane</keyword>
<feature type="transmembrane region" description="Helical" evidence="2">
    <location>
        <begin position="133"/>
        <end position="153"/>
    </location>
</feature>
<feature type="transmembrane region" description="Helical" evidence="2">
    <location>
        <begin position="203"/>
        <end position="223"/>
    </location>
</feature>
<feature type="compositionally biased region" description="Polar residues" evidence="1">
    <location>
        <begin position="9"/>
        <end position="51"/>
    </location>
</feature>
<feature type="region of interest" description="Disordered" evidence="1">
    <location>
        <begin position="1"/>
        <end position="59"/>
    </location>
</feature>
<dbReference type="AlphaFoldDB" id="A0A8X6TUL3"/>
<evidence type="ECO:0000313" key="4">
    <source>
        <dbReference type="Proteomes" id="UP000887013"/>
    </source>
</evidence>
<gene>
    <name evidence="3" type="primary">NCL1_29909</name>
    <name evidence="3" type="ORF">NPIL_10661</name>
</gene>
<name>A0A8X6TUL3_NEPPI</name>
<evidence type="ECO:0000313" key="3">
    <source>
        <dbReference type="EMBL" id="GFT47963.1"/>
    </source>
</evidence>
<feature type="region of interest" description="Disordered" evidence="1">
    <location>
        <begin position="72"/>
        <end position="101"/>
    </location>
</feature>
<dbReference type="OrthoDB" id="6429720at2759"/>
<evidence type="ECO:0000256" key="2">
    <source>
        <dbReference type="SAM" id="Phobius"/>
    </source>
</evidence>
<dbReference type="EMBL" id="BMAW01111437">
    <property type="protein sequence ID" value="GFT47963.1"/>
    <property type="molecule type" value="Genomic_DNA"/>
</dbReference>
<evidence type="ECO:0000256" key="1">
    <source>
        <dbReference type="SAM" id="MobiDB-lite"/>
    </source>
</evidence>
<reference evidence="3" key="1">
    <citation type="submission" date="2020-08" db="EMBL/GenBank/DDBJ databases">
        <title>Multicomponent nature underlies the extraordinary mechanical properties of spider dragline silk.</title>
        <authorList>
            <person name="Kono N."/>
            <person name="Nakamura H."/>
            <person name="Mori M."/>
            <person name="Yoshida Y."/>
            <person name="Ohtoshi R."/>
            <person name="Malay A.D."/>
            <person name="Moran D.A.P."/>
            <person name="Tomita M."/>
            <person name="Numata K."/>
            <person name="Arakawa K."/>
        </authorList>
    </citation>
    <scope>NUCLEOTIDE SEQUENCE</scope>
</reference>
<dbReference type="Proteomes" id="UP000887013">
    <property type="component" value="Unassembled WGS sequence"/>
</dbReference>
<keyword evidence="4" id="KW-1185">Reference proteome</keyword>
<comment type="caution">
    <text evidence="3">The sequence shown here is derived from an EMBL/GenBank/DDBJ whole genome shotgun (WGS) entry which is preliminary data.</text>
</comment>
<feature type="transmembrane region" description="Helical" evidence="2">
    <location>
        <begin position="165"/>
        <end position="182"/>
    </location>
</feature>
<keyword evidence="2" id="KW-1133">Transmembrane helix</keyword>
<organism evidence="3 4">
    <name type="scientific">Nephila pilipes</name>
    <name type="common">Giant wood spider</name>
    <name type="synonym">Nephila maculata</name>
    <dbReference type="NCBI Taxonomy" id="299642"/>
    <lineage>
        <taxon>Eukaryota</taxon>
        <taxon>Metazoa</taxon>
        <taxon>Ecdysozoa</taxon>
        <taxon>Arthropoda</taxon>
        <taxon>Chelicerata</taxon>
        <taxon>Arachnida</taxon>
        <taxon>Araneae</taxon>
        <taxon>Araneomorphae</taxon>
        <taxon>Entelegynae</taxon>
        <taxon>Araneoidea</taxon>
        <taxon>Nephilidae</taxon>
        <taxon>Nephila</taxon>
    </lineage>
</organism>
<proteinExistence type="predicted"/>
<feature type="transmembrane region" description="Helical" evidence="2">
    <location>
        <begin position="243"/>
        <end position="264"/>
    </location>
</feature>
<accession>A0A8X6TUL3</accession>
<sequence length="287" mass="31751">MSAVMPNEVFSQSDLETVQGSSQYSTNDQSVADLNKSNSSPPIQTSASGAETVDDSNSSEEFTLAVDCPQLLNSVPEVPGTPTISEQSRERTDESIDDTNLSPELWRNGYCGQSTGFLGCLRDYSRKQRNSKLMLVILFFLLALPISAGYMGSRYMESCSMSPDLPIITFLMGILGFILIVCRMVTLGIRRFRCLDRRNEQTTLTITGIFLIASLSLTEMAILLTKTPVFVNPVSTDFCDRIFYNYVFYMNFALMGTAIIATLLHIPGNRLCSADAQVNQVPVLMNF</sequence>